<evidence type="ECO:0000256" key="1">
    <source>
        <dbReference type="SAM" id="Coils"/>
    </source>
</evidence>
<protein>
    <submittedName>
        <fullName evidence="3">Uncharacterized protein</fullName>
    </submittedName>
</protein>
<dbReference type="RefSeq" id="WP_090726665.1">
    <property type="nucleotide sequence ID" value="NZ_FOOU01000004.1"/>
</dbReference>
<feature type="transmembrane region" description="Helical" evidence="2">
    <location>
        <begin position="6"/>
        <end position="26"/>
    </location>
</feature>
<keyword evidence="2" id="KW-1133">Transmembrane helix</keyword>
<dbReference type="Proteomes" id="UP000198623">
    <property type="component" value="Unassembled WGS sequence"/>
</dbReference>
<evidence type="ECO:0000313" key="3">
    <source>
        <dbReference type="EMBL" id="SFG24060.1"/>
    </source>
</evidence>
<name>A0A1I2Q813_9GAMM</name>
<dbReference type="EMBL" id="FOOU01000004">
    <property type="protein sequence ID" value="SFG24060.1"/>
    <property type="molecule type" value="Genomic_DNA"/>
</dbReference>
<keyword evidence="2" id="KW-0812">Transmembrane</keyword>
<keyword evidence="2" id="KW-0472">Membrane</keyword>
<evidence type="ECO:0000313" key="4">
    <source>
        <dbReference type="Proteomes" id="UP000198623"/>
    </source>
</evidence>
<keyword evidence="4" id="KW-1185">Reference proteome</keyword>
<dbReference type="AlphaFoldDB" id="A0A1I2Q813"/>
<reference evidence="4" key="1">
    <citation type="submission" date="2016-10" db="EMBL/GenBank/DDBJ databases">
        <authorList>
            <person name="Varghese N."/>
            <person name="Submissions S."/>
        </authorList>
    </citation>
    <scope>NUCLEOTIDE SEQUENCE [LARGE SCALE GENOMIC DNA]</scope>
    <source>
        <strain evidence="4">CGMCC 1.10971</strain>
    </source>
</reference>
<gene>
    <name evidence="3" type="ORF">SAMN05216175_104266</name>
</gene>
<organism evidence="3 4">
    <name type="scientific">Neptunomonas qingdaonensis</name>
    <dbReference type="NCBI Taxonomy" id="1045558"/>
    <lineage>
        <taxon>Bacteria</taxon>
        <taxon>Pseudomonadati</taxon>
        <taxon>Pseudomonadota</taxon>
        <taxon>Gammaproteobacteria</taxon>
        <taxon>Oceanospirillales</taxon>
        <taxon>Oceanospirillaceae</taxon>
        <taxon>Neptunomonas</taxon>
    </lineage>
</organism>
<keyword evidence="1" id="KW-0175">Coiled coil</keyword>
<accession>A0A1I2Q813</accession>
<proteinExistence type="predicted"/>
<sequence>MDENQKSVLTGAAGILVGVLLSVIGVNELNHRFMSAAEDIGKTRAELEQERKELEKLKTGNAESLKNLEEHNKKIFGDLCGIRQTFRERK</sequence>
<evidence type="ECO:0000256" key="2">
    <source>
        <dbReference type="SAM" id="Phobius"/>
    </source>
</evidence>
<feature type="coiled-coil region" evidence="1">
    <location>
        <begin position="37"/>
        <end position="74"/>
    </location>
</feature>